<proteinExistence type="predicted"/>
<accession>A0A2W1BY09</accession>
<name>A0A2W1BY09_HELAM</name>
<protein>
    <submittedName>
        <fullName evidence="1">Uncharacterized protein</fullName>
    </submittedName>
</protein>
<dbReference type="Proteomes" id="UP000249218">
    <property type="component" value="Unassembled WGS sequence"/>
</dbReference>
<sequence length="116" mass="12809">MSPTHITAIFDELGWATLRRTCIYCNNSSFYSDECLVAHKVAVVCVCQSISQPALMSVEHSMELNWWCVGACERSATGPTKWLCIMMFMCISQPALLTSLVLTSLRGEDGEIIGVV</sequence>
<keyword evidence="2" id="KW-1185">Reference proteome</keyword>
<evidence type="ECO:0000313" key="1">
    <source>
        <dbReference type="EMBL" id="PZC78504.1"/>
    </source>
</evidence>
<organism evidence="1 2">
    <name type="scientific">Helicoverpa armigera</name>
    <name type="common">Cotton bollworm</name>
    <name type="synonym">Heliothis armigera</name>
    <dbReference type="NCBI Taxonomy" id="29058"/>
    <lineage>
        <taxon>Eukaryota</taxon>
        <taxon>Metazoa</taxon>
        <taxon>Ecdysozoa</taxon>
        <taxon>Arthropoda</taxon>
        <taxon>Hexapoda</taxon>
        <taxon>Insecta</taxon>
        <taxon>Pterygota</taxon>
        <taxon>Neoptera</taxon>
        <taxon>Endopterygota</taxon>
        <taxon>Lepidoptera</taxon>
        <taxon>Glossata</taxon>
        <taxon>Ditrysia</taxon>
        <taxon>Noctuoidea</taxon>
        <taxon>Noctuidae</taxon>
        <taxon>Heliothinae</taxon>
        <taxon>Helicoverpa</taxon>
    </lineage>
</organism>
<gene>
    <name evidence="1" type="primary">HaOG202070</name>
    <name evidence="1" type="ORF">B5X24_HaOG202070</name>
</gene>
<evidence type="ECO:0000313" key="2">
    <source>
        <dbReference type="Proteomes" id="UP000249218"/>
    </source>
</evidence>
<reference evidence="1 2" key="1">
    <citation type="journal article" date="2017" name="BMC Biol.">
        <title>Genomic innovations, transcriptional plasticity and gene loss underlying the evolution and divergence of two highly polyphagous and invasive Helicoverpa pest species.</title>
        <authorList>
            <person name="Pearce S.L."/>
            <person name="Clarke D.F."/>
            <person name="East P.D."/>
            <person name="Elfekih S."/>
            <person name="Gordon K.H."/>
            <person name="Jermiin L.S."/>
            <person name="McGaughran A."/>
            <person name="Oakeshott J.G."/>
            <person name="Papanikolaou A."/>
            <person name="Perera O.P."/>
            <person name="Rane R.V."/>
            <person name="Richards S."/>
            <person name="Tay W.T."/>
            <person name="Walsh T.K."/>
            <person name="Anderson A."/>
            <person name="Anderson C.J."/>
            <person name="Asgari S."/>
            <person name="Board P.G."/>
            <person name="Bretschneider A."/>
            <person name="Campbell P.M."/>
            <person name="Chertemps T."/>
            <person name="Christeller J.T."/>
            <person name="Coppin C.W."/>
            <person name="Downes S.J."/>
            <person name="Duan G."/>
            <person name="Farnsworth C.A."/>
            <person name="Good R.T."/>
            <person name="Han L.B."/>
            <person name="Han Y.C."/>
            <person name="Hatje K."/>
            <person name="Horne I."/>
            <person name="Huang Y.P."/>
            <person name="Hughes D.S."/>
            <person name="Jacquin-Joly E."/>
            <person name="James W."/>
            <person name="Jhangiani S."/>
            <person name="Kollmar M."/>
            <person name="Kuwar S.S."/>
            <person name="Li S."/>
            <person name="Liu N.Y."/>
            <person name="Maibeche M.T."/>
            <person name="Miller J.R."/>
            <person name="Montagne N."/>
            <person name="Perry T."/>
            <person name="Qu J."/>
            <person name="Song S.V."/>
            <person name="Sutton G.G."/>
            <person name="Vogel H."/>
            <person name="Walenz B.P."/>
            <person name="Xu W."/>
            <person name="Zhang H.J."/>
            <person name="Zou Z."/>
            <person name="Batterham P."/>
            <person name="Edwards O.R."/>
            <person name="Feyereisen R."/>
            <person name="Gibbs R.A."/>
            <person name="Heckel D.G."/>
            <person name="McGrath A."/>
            <person name="Robin C."/>
            <person name="Scherer S.E."/>
            <person name="Worley K.C."/>
            <person name="Wu Y.D."/>
        </authorList>
    </citation>
    <scope>NUCLEOTIDE SEQUENCE [LARGE SCALE GENOMIC DNA]</scope>
    <source>
        <strain evidence="1">Harm_GR_Male_#8</strain>
        <tissue evidence="1">Whole organism</tissue>
    </source>
</reference>
<dbReference type="AlphaFoldDB" id="A0A2W1BY09"/>
<dbReference type="EMBL" id="KZ149901">
    <property type="protein sequence ID" value="PZC78504.1"/>
    <property type="molecule type" value="Genomic_DNA"/>
</dbReference>